<evidence type="ECO:0000256" key="2">
    <source>
        <dbReference type="ARBA" id="ARBA00023027"/>
    </source>
</evidence>
<dbReference type="Pfam" id="PF03446">
    <property type="entry name" value="NAD_binding_2"/>
    <property type="match status" value="1"/>
</dbReference>
<feature type="domain" description="6-phosphogluconate dehydrogenase NADP-binding" evidence="4">
    <location>
        <begin position="2"/>
        <end position="159"/>
    </location>
</feature>
<organism evidence="6 7">
    <name type="scientific">Paraphotobacterium marinum</name>
    <dbReference type="NCBI Taxonomy" id="1755811"/>
    <lineage>
        <taxon>Bacteria</taxon>
        <taxon>Pseudomonadati</taxon>
        <taxon>Pseudomonadota</taxon>
        <taxon>Gammaproteobacteria</taxon>
        <taxon>Vibrionales</taxon>
        <taxon>Vibrionaceae</taxon>
        <taxon>Paraphotobacterium</taxon>
    </lineage>
</organism>
<feature type="domain" description="3-hydroxyisobutyrate dehydrogenase-like NAD-binding" evidence="5">
    <location>
        <begin position="162"/>
        <end position="280"/>
    </location>
</feature>
<dbReference type="SUPFAM" id="SSF51735">
    <property type="entry name" value="NAD(P)-binding Rossmann-fold domains"/>
    <property type="match status" value="1"/>
</dbReference>
<dbReference type="PANTHER" id="PTHR43060">
    <property type="entry name" value="3-HYDROXYISOBUTYRATE DEHYDROGENASE-LIKE 1, MITOCHONDRIAL-RELATED"/>
    <property type="match status" value="1"/>
</dbReference>
<evidence type="ECO:0000256" key="1">
    <source>
        <dbReference type="ARBA" id="ARBA00023002"/>
    </source>
</evidence>
<dbReference type="InterPro" id="IPR015815">
    <property type="entry name" value="HIBADH-related"/>
</dbReference>
<proteinExistence type="predicted"/>
<dbReference type="Proteomes" id="UP000242175">
    <property type="component" value="Chromosome small"/>
</dbReference>
<feature type="active site" evidence="3">
    <location>
        <position position="168"/>
    </location>
</feature>
<dbReference type="Gene3D" id="1.10.1040.10">
    <property type="entry name" value="N-(1-d-carboxylethyl)-l-norvaline Dehydrogenase, domain 2"/>
    <property type="match status" value="1"/>
</dbReference>
<dbReference type="PIRSF" id="PIRSF000103">
    <property type="entry name" value="HIBADH"/>
    <property type="match status" value="1"/>
</dbReference>
<dbReference type="InterPro" id="IPR036291">
    <property type="entry name" value="NAD(P)-bd_dom_sf"/>
</dbReference>
<dbReference type="GO" id="GO:0051287">
    <property type="term" value="F:NAD binding"/>
    <property type="evidence" value="ECO:0007669"/>
    <property type="project" value="InterPro"/>
</dbReference>
<evidence type="ECO:0000313" key="6">
    <source>
        <dbReference type="EMBL" id="ASK79500.1"/>
    </source>
</evidence>
<dbReference type="SUPFAM" id="SSF48179">
    <property type="entry name" value="6-phosphogluconate dehydrogenase C-terminal domain-like"/>
    <property type="match status" value="1"/>
</dbReference>
<dbReference type="PANTHER" id="PTHR43060:SF15">
    <property type="entry name" value="3-HYDROXYISOBUTYRATE DEHYDROGENASE-LIKE 1, MITOCHONDRIAL-RELATED"/>
    <property type="match status" value="1"/>
</dbReference>
<sequence>MNIGFIGLGTMGYHLAGYLSKSTHNITVYNRNENKAQKWLSEYTGSKALTISDLAKECEVIFTCVGNDNDLNEVILEVLKTARPNTIIVDHTTTSFQMAKHANNLCNKNNCSFIDAPISGGEQGAINGNVTIMAGGKDKIFEQIKPLLSFYSNSIVLMGDNGYGQLTKMVNQICIAGILQGLSEGLSLAKKANLDIDKLVNTLKNGAAGSWQLENRAKTMSKNQFDFGFKIDWMRKDLGFCLDYAKQNNLELPLTKQVDEHYELLQNEGFNLMDTSVLIKQFDK</sequence>
<dbReference type="GO" id="GO:0050661">
    <property type="term" value="F:NADP binding"/>
    <property type="evidence" value="ECO:0007669"/>
    <property type="project" value="InterPro"/>
</dbReference>
<protein>
    <submittedName>
        <fullName evidence="6">2-hydroxy-3-oxopropionate reductase</fullName>
    </submittedName>
</protein>
<dbReference type="KEGG" id="pmai:CF386_10600"/>
<dbReference type="AlphaFoldDB" id="A0A220VGW8"/>
<dbReference type="GO" id="GO:0016491">
    <property type="term" value="F:oxidoreductase activity"/>
    <property type="evidence" value="ECO:0007669"/>
    <property type="project" value="UniProtKB-KW"/>
</dbReference>
<gene>
    <name evidence="6" type="ORF">CF386_10600</name>
</gene>
<dbReference type="Gene3D" id="3.40.50.720">
    <property type="entry name" value="NAD(P)-binding Rossmann-like Domain"/>
    <property type="match status" value="1"/>
</dbReference>
<accession>A0A220VGW8</accession>
<dbReference type="InterPro" id="IPR013328">
    <property type="entry name" value="6PGD_dom2"/>
</dbReference>
<reference evidence="6 7" key="1">
    <citation type="journal article" date="2016" name="Int. J. Syst. Evol. Microbiol.">
        <title>Paraphotobacterium marinum gen. nov., sp. nov., a member of the family Vibrionaceae, isolated from surface seawater.</title>
        <authorList>
            <person name="Huang Z."/>
            <person name="Dong C."/>
            <person name="Shao Z."/>
        </authorList>
    </citation>
    <scope>NUCLEOTIDE SEQUENCE [LARGE SCALE GENOMIC DNA]</scope>
    <source>
        <strain evidence="6 7">NSCS20N07D</strain>
    </source>
</reference>
<keyword evidence="1" id="KW-0560">Oxidoreductase</keyword>
<dbReference type="InterPro" id="IPR008927">
    <property type="entry name" value="6-PGluconate_DH-like_C_sf"/>
</dbReference>
<evidence type="ECO:0000256" key="3">
    <source>
        <dbReference type="PIRSR" id="PIRSR000103-1"/>
    </source>
</evidence>
<dbReference type="EMBL" id="CP022356">
    <property type="protein sequence ID" value="ASK79500.1"/>
    <property type="molecule type" value="Genomic_DNA"/>
</dbReference>
<dbReference type="InterPro" id="IPR029154">
    <property type="entry name" value="HIBADH-like_NADP-bd"/>
</dbReference>
<keyword evidence="7" id="KW-1185">Reference proteome</keyword>
<keyword evidence="2" id="KW-0520">NAD</keyword>
<evidence type="ECO:0000259" key="4">
    <source>
        <dbReference type="Pfam" id="PF03446"/>
    </source>
</evidence>
<dbReference type="Pfam" id="PF14833">
    <property type="entry name" value="NAD_binding_11"/>
    <property type="match status" value="1"/>
</dbReference>
<dbReference type="OrthoDB" id="9786703at2"/>
<dbReference type="InterPro" id="IPR006115">
    <property type="entry name" value="6PGDH_NADP-bd"/>
</dbReference>
<name>A0A220VGW8_9GAMM</name>
<evidence type="ECO:0000313" key="7">
    <source>
        <dbReference type="Proteomes" id="UP000242175"/>
    </source>
</evidence>
<dbReference type="RefSeq" id="WP_089074408.1">
    <property type="nucleotide sequence ID" value="NZ_CBCSAM010000004.1"/>
</dbReference>
<evidence type="ECO:0000259" key="5">
    <source>
        <dbReference type="Pfam" id="PF14833"/>
    </source>
</evidence>